<dbReference type="Proteomes" id="UP001396898">
    <property type="component" value="Unassembled WGS sequence"/>
</dbReference>
<keyword evidence="2" id="KW-1185">Reference proteome</keyword>
<dbReference type="SUPFAM" id="SSF81301">
    <property type="entry name" value="Nucleotidyltransferase"/>
    <property type="match status" value="1"/>
</dbReference>
<evidence type="ECO:0000313" key="1">
    <source>
        <dbReference type="EMBL" id="KAK8033668.1"/>
    </source>
</evidence>
<evidence type="ECO:0000313" key="2">
    <source>
        <dbReference type="Proteomes" id="UP001396898"/>
    </source>
</evidence>
<organism evidence="1 2">
    <name type="scientific">Apiospora marii</name>
    <dbReference type="NCBI Taxonomy" id="335849"/>
    <lineage>
        <taxon>Eukaryota</taxon>
        <taxon>Fungi</taxon>
        <taxon>Dikarya</taxon>
        <taxon>Ascomycota</taxon>
        <taxon>Pezizomycotina</taxon>
        <taxon>Sordariomycetes</taxon>
        <taxon>Xylariomycetidae</taxon>
        <taxon>Amphisphaeriales</taxon>
        <taxon>Apiosporaceae</taxon>
        <taxon>Apiospora</taxon>
    </lineage>
</organism>
<sequence>MPSRQQLIDAAAAVAVALDGKVPYALVGGGACVVLGSQRATEEDIEIVVPKGRTSEARSLLKEHPASFDIESKTLHTYFKSGGPGLVRVELLAPPGMFREDFTEATPTICVGDGRVRVLKPVLLLNAKCGSVQERPNQERMQSDAVDIVFLLGWCRRNGVYPTADDVPNATRALVDTFVSLVPSKEHWVNAGYDMVRA</sequence>
<name>A0ABR1SH71_9PEZI</name>
<dbReference type="PROSITE" id="PS51257">
    <property type="entry name" value="PROKAR_LIPOPROTEIN"/>
    <property type="match status" value="1"/>
</dbReference>
<dbReference type="EMBL" id="JAQQWI010000006">
    <property type="protein sequence ID" value="KAK8033668.1"/>
    <property type="molecule type" value="Genomic_DNA"/>
</dbReference>
<accession>A0ABR1SH71</accession>
<reference evidence="1 2" key="1">
    <citation type="submission" date="2023-01" db="EMBL/GenBank/DDBJ databases">
        <title>Analysis of 21 Apiospora genomes using comparative genomics revels a genus with tremendous synthesis potential of carbohydrate active enzymes and secondary metabolites.</title>
        <authorList>
            <person name="Sorensen T."/>
        </authorList>
    </citation>
    <scope>NUCLEOTIDE SEQUENCE [LARGE SCALE GENOMIC DNA]</scope>
    <source>
        <strain evidence="1 2">CBS 20057</strain>
    </source>
</reference>
<comment type="caution">
    <text evidence="1">The sequence shown here is derived from an EMBL/GenBank/DDBJ whole genome shotgun (WGS) entry which is preliminary data.</text>
</comment>
<protein>
    <recommendedName>
        <fullName evidence="3">Nucleotidyl transferase AbiEii/AbiGii toxin family protein</fullName>
    </recommendedName>
</protein>
<dbReference type="Gene3D" id="3.30.460.40">
    <property type="match status" value="1"/>
</dbReference>
<dbReference type="InterPro" id="IPR043519">
    <property type="entry name" value="NT_sf"/>
</dbReference>
<gene>
    <name evidence="1" type="ORF">PG991_003066</name>
</gene>
<proteinExistence type="predicted"/>
<evidence type="ECO:0008006" key="3">
    <source>
        <dbReference type="Google" id="ProtNLM"/>
    </source>
</evidence>